<dbReference type="InterPro" id="IPR036291">
    <property type="entry name" value="NAD(P)-bd_dom_sf"/>
</dbReference>
<protein>
    <submittedName>
        <fullName evidence="2">NAD(P)H-binding protein</fullName>
    </submittedName>
</protein>
<dbReference type="KEGG" id="rama:IDM48_06590"/>
<dbReference type="SUPFAM" id="SSF51735">
    <property type="entry name" value="NAD(P)-binding Rossmann-fold domains"/>
    <property type="match status" value="1"/>
</dbReference>
<dbReference type="PANTHER" id="PTHR43355:SF2">
    <property type="entry name" value="FLAVIN REDUCTASE (NADPH)"/>
    <property type="match status" value="1"/>
</dbReference>
<proteinExistence type="predicted"/>
<dbReference type="AlphaFoldDB" id="A0A7H2BHE6"/>
<dbReference type="Proteomes" id="UP000516421">
    <property type="component" value="Chromosome"/>
</dbReference>
<dbReference type="GO" id="GO:0016646">
    <property type="term" value="F:oxidoreductase activity, acting on the CH-NH group of donors, NAD or NADP as acceptor"/>
    <property type="evidence" value="ECO:0007669"/>
    <property type="project" value="TreeGrafter"/>
</dbReference>
<gene>
    <name evidence="2" type="ORF">IDM48_06590</name>
</gene>
<feature type="domain" description="NAD(P)-binding" evidence="1">
    <location>
        <begin position="7"/>
        <end position="184"/>
    </location>
</feature>
<evidence type="ECO:0000259" key="1">
    <source>
        <dbReference type="Pfam" id="PF13460"/>
    </source>
</evidence>
<evidence type="ECO:0000313" key="2">
    <source>
        <dbReference type="EMBL" id="QNV39092.1"/>
    </source>
</evidence>
<dbReference type="InterPro" id="IPR016040">
    <property type="entry name" value="NAD(P)-bd_dom"/>
</dbReference>
<dbReference type="RefSeq" id="WP_190616605.1">
    <property type="nucleotide sequence ID" value="NZ_CP061538.1"/>
</dbReference>
<organism evidence="2 3">
    <name type="scientific">Rothia amarae</name>
    <dbReference type="NCBI Taxonomy" id="169480"/>
    <lineage>
        <taxon>Bacteria</taxon>
        <taxon>Bacillati</taxon>
        <taxon>Actinomycetota</taxon>
        <taxon>Actinomycetes</taxon>
        <taxon>Micrococcales</taxon>
        <taxon>Micrococcaceae</taxon>
        <taxon>Rothia</taxon>
    </lineage>
</organism>
<evidence type="ECO:0000313" key="3">
    <source>
        <dbReference type="Proteomes" id="UP000516421"/>
    </source>
</evidence>
<accession>A0A7H2BHE6</accession>
<sequence>MKIAVIGANGMVGSRAIAEAVGRSHEVDAYSRKGNDVHGATGYSLDATNTTELVQVINSHDATIIATAGRDQSDESMKNLHSQLIAAAPSGRLIVVGGAGALENPEGERFYNTPDFPEEYRSEAKKFGGILDDYRENASMLKWTMLAPAFVIAPGVRTGLYFESKDTPAGGFVSAEDFAVALIDEAVAPKHMRERFTVASQDEETAQGK</sequence>
<keyword evidence="3" id="KW-1185">Reference proteome</keyword>
<dbReference type="PANTHER" id="PTHR43355">
    <property type="entry name" value="FLAVIN REDUCTASE (NADPH)"/>
    <property type="match status" value="1"/>
</dbReference>
<dbReference type="EMBL" id="CP061538">
    <property type="protein sequence ID" value="QNV39092.1"/>
    <property type="molecule type" value="Genomic_DNA"/>
</dbReference>
<dbReference type="Gene3D" id="3.40.50.720">
    <property type="entry name" value="NAD(P)-binding Rossmann-like Domain"/>
    <property type="match status" value="1"/>
</dbReference>
<dbReference type="InterPro" id="IPR051606">
    <property type="entry name" value="Polyketide_Oxido-like"/>
</dbReference>
<reference evidence="2 3" key="1">
    <citation type="submission" date="2020-09" db="EMBL/GenBank/DDBJ databases">
        <title>Investigation of environmental microbe.</title>
        <authorList>
            <person name="Ou Y."/>
            <person name="Kang Q."/>
        </authorList>
    </citation>
    <scope>NUCLEOTIDE SEQUENCE [LARGE SCALE GENOMIC DNA]</scope>
    <source>
        <strain evidence="2 3">KJZ-9</strain>
    </source>
</reference>
<dbReference type="Pfam" id="PF13460">
    <property type="entry name" value="NAD_binding_10"/>
    <property type="match status" value="1"/>
</dbReference>
<name>A0A7H2BHE6_9MICC</name>